<feature type="region of interest" description="Disordered" evidence="2">
    <location>
        <begin position="21"/>
        <end position="43"/>
    </location>
</feature>
<dbReference type="InterPro" id="IPR029488">
    <property type="entry name" value="Hmw/CFAP97"/>
</dbReference>
<comment type="similarity">
    <text evidence="1">Belongs to the CFAP97 family.</text>
</comment>
<dbReference type="Proteomes" id="UP001212152">
    <property type="component" value="Unassembled WGS sequence"/>
</dbReference>
<comment type="caution">
    <text evidence="3">The sequence shown here is derived from an EMBL/GenBank/DDBJ whole genome shotgun (WGS) entry which is preliminary data.</text>
</comment>
<feature type="compositionally biased region" description="Basic and acidic residues" evidence="2">
    <location>
        <begin position="60"/>
        <end position="69"/>
    </location>
</feature>
<sequence length="504" mass="55190">MDVHDSSPPATAIVPSTIAEAEDADDGLQVPGGASATAAPSAAVAPIDTSTTLPIVLHDEAGHKKAAEKKGKRRASREELSLAKKHDEEEEKAAILHSTGEGAISNIVQPTLAKGAAAVAAKDKLSALKAAAAAKRNKDEGRRKAQIAQNADVDTFGAAKKKRSAERAEARKHRSDSATSDPVEHAAKMAALTLAAETYDSERAALDVKIPESARRRPRRAPTLTKDEKADAHRHFHNLHPMTNKIVGAKWHAADCEIHERKLSNVRSTIDTSAPRTYSHLDNKKKALQIAKERQAQIDRDNDILLEKMASIMQAEKKQYAQAPSPMRFAHSLHSYKRARDAAQIDKDNQAMLHRLKARESFYPHGEYLASRRQNLHYLSNIAEYPDRFRQEEADYETLTKTHTRCHNPTLGSERQEQLAKDWTTPSLTGYHAPTFKGALVHGGAHGRHQQSVTAKIPVADTDQRFTKEGGRKTPPPLPGIASKAKDTERESSPVPVHPATIVV</sequence>
<evidence type="ECO:0000256" key="2">
    <source>
        <dbReference type="SAM" id="MobiDB-lite"/>
    </source>
</evidence>
<protein>
    <submittedName>
        <fullName evidence="3">Uncharacterized protein</fullName>
    </submittedName>
</protein>
<dbReference type="PANTHER" id="PTHR33768:SF3">
    <property type="entry name" value="MIP11318P"/>
    <property type="match status" value="1"/>
</dbReference>
<evidence type="ECO:0000313" key="4">
    <source>
        <dbReference type="Proteomes" id="UP001212152"/>
    </source>
</evidence>
<evidence type="ECO:0000256" key="1">
    <source>
        <dbReference type="ARBA" id="ARBA00008315"/>
    </source>
</evidence>
<gene>
    <name evidence="3" type="ORF">HDU87_004705</name>
</gene>
<dbReference type="InterPro" id="IPR038792">
    <property type="entry name" value="CFAP97D1/2"/>
</dbReference>
<dbReference type="AlphaFoldDB" id="A0AAD5THT4"/>
<feature type="compositionally biased region" description="Basic and acidic residues" evidence="2">
    <location>
        <begin position="462"/>
        <end position="472"/>
    </location>
</feature>
<organism evidence="3 4">
    <name type="scientific">Geranomyces variabilis</name>
    <dbReference type="NCBI Taxonomy" id="109894"/>
    <lineage>
        <taxon>Eukaryota</taxon>
        <taxon>Fungi</taxon>
        <taxon>Fungi incertae sedis</taxon>
        <taxon>Chytridiomycota</taxon>
        <taxon>Chytridiomycota incertae sedis</taxon>
        <taxon>Chytridiomycetes</taxon>
        <taxon>Spizellomycetales</taxon>
        <taxon>Powellomycetaceae</taxon>
        <taxon>Geranomyces</taxon>
    </lineage>
</organism>
<feature type="compositionally biased region" description="Basic residues" evidence="2">
    <location>
        <begin position="159"/>
        <end position="174"/>
    </location>
</feature>
<dbReference type="PANTHER" id="PTHR33768">
    <property type="entry name" value="MIP11318P"/>
    <property type="match status" value="1"/>
</dbReference>
<name>A0AAD5THT4_9FUNG</name>
<proteinExistence type="inferred from homology"/>
<keyword evidence="4" id="KW-1185">Reference proteome</keyword>
<dbReference type="Pfam" id="PF13879">
    <property type="entry name" value="Hmw_CFAP97"/>
    <property type="match status" value="1"/>
</dbReference>
<feature type="region of interest" description="Disordered" evidence="2">
    <location>
        <begin position="60"/>
        <end position="91"/>
    </location>
</feature>
<feature type="compositionally biased region" description="Basic and acidic residues" evidence="2">
    <location>
        <begin position="76"/>
        <end position="87"/>
    </location>
</feature>
<feature type="region of interest" description="Disordered" evidence="2">
    <location>
        <begin position="134"/>
        <end position="184"/>
    </location>
</feature>
<dbReference type="EMBL" id="JADGJQ010000036">
    <property type="protein sequence ID" value="KAJ3176989.1"/>
    <property type="molecule type" value="Genomic_DNA"/>
</dbReference>
<evidence type="ECO:0000313" key="3">
    <source>
        <dbReference type="EMBL" id="KAJ3176989.1"/>
    </source>
</evidence>
<feature type="compositionally biased region" description="Low complexity" evidence="2">
    <location>
        <begin position="31"/>
        <end position="43"/>
    </location>
</feature>
<feature type="region of interest" description="Disordered" evidence="2">
    <location>
        <begin position="458"/>
        <end position="504"/>
    </location>
</feature>
<accession>A0AAD5THT4</accession>
<reference evidence="3" key="1">
    <citation type="submission" date="2020-05" db="EMBL/GenBank/DDBJ databases">
        <title>Phylogenomic resolution of chytrid fungi.</title>
        <authorList>
            <person name="Stajich J.E."/>
            <person name="Amses K."/>
            <person name="Simmons R."/>
            <person name="Seto K."/>
            <person name="Myers J."/>
            <person name="Bonds A."/>
            <person name="Quandt C.A."/>
            <person name="Barry K."/>
            <person name="Liu P."/>
            <person name="Grigoriev I."/>
            <person name="Longcore J.E."/>
            <person name="James T.Y."/>
        </authorList>
    </citation>
    <scope>NUCLEOTIDE SEQUENCE</scope>
    <source>
        <strain evidence="3">JEL0379</strain>
    </source>
</reference>